<dbReference type="WBParaSite" id="PSAMB.scaffold281size59450.g4084.t1">
    <property type="protein sequence ID" value="PSAMB.scaffold281size59450.g4084.t1"/>
    <property type="gene ID" value="PSAMB.scaffold281size59450.g4084"/>
</dbReference>
<protein>
    <submittedName>
        <fullName evidence="12">SEFIR domain-containing protein</fullName>
    </submittedName>
</protein>
<dbReference type="InterPro" id="IPR039465">
    <property type="entry name" value="IL-17_rcpt-like"/>
</dbReference>
<organism evidence="11 12">
    <name type="scientific">Plectus sambesii</name>
    <dbReference type="NCBI Taxonomy" id="2011161"/>
    <lineage>
        <taxon>Eukaryota</taxon>
        <taxon>Metazoa</taxon>
        <taxon>Ecdysozoa</taxon>
        <taxon>Nematoda</taxon>
        <taxon>Chromadorea</taxon>
        <taxon>Plectida</taxon>
        <taxon>Plectina</taxon>
        <taxon>Plectoidea</taxon>
        <taxon>Plectidae</taxon>
        <taxon>Plectus</taxon>
    </lineage>
</organism>
<evidence type="ECO:0000256" key="8">
    <source>
        <dbReference type="SAM" id="Phobius"/>
    </source>
</evidence>
<evidence type="ECO:0000256" key="2">
    <source>
        <dbReference type="ARBA" id="ARBA00022692"/>
    </source>
</evidence>
<keyword evidence="2 8" id="KW-0812">Transmembrane</keyword>
<dbReference type="GO" id="GO:0016020">
    <property type="term" value="C:membrane"/>
    <property type="evidence" value="ECO:0007669"/>
    <property type="project" value="UniProtKB-SubCell"/>
</dbReference>
<keyword evidence="11" id="KW-1185">Reference proteome</keyword>
<evidence type="ECO:0000256" key="5">
    <source>
        <dbReference type="ARBA" id="ARBA00023136"/>
    </source>
</evidence>
<dbReference type="PANTHER" id="PTHR15583">
    <property type="entry name" value="INTERLEUKIN-17 RECEPTOR"/>
    <property type="match status" value="1"/>
</dbReference>
<dbReference type="PROSITE" id="PS51534">
    <property type="entry name" value="SEFIR"/>
    <property type="match status" value="1"/>
</dbReference>
<accession>A0A914VYF1</accession>
<dbReference type="GO" id="GO:0030368">
    <property type="term" value="F:interleukin-17 receptor activity"/>
    <property type="evidence" value="ECO:0007669"/>
    <property type="project" value="InterPro"/>
</dbReference>
<feature type="domain" description="SEFIR" evidence="10">
    <location>
        <begin position="389"/>
        <end position="542"/>
    </location>
</feature>
<evidence type="ECO:0000259" key="10">
    <source>
        <dbReference type="PROSITE" id="PS51534"/>
    </source>
</evidence>
<feature type="signal peptide" evidence="9">
    <location>
        <begin position="1"/>
        <end position="24"/>
    </location>
</feature>
<keyword evidence="7" id="KW-0325">Glycoprotein</keyword>
<feature type="chain" id="PRO_5037816470" evidence="9">
    <location>
        <begin position="25"/>
        <end position="544"/>
    </location>
</feature>
<evidence type="ECO:0000256" key="1">
    <source>
        <dbReference type="ARBA" id="ARBA00004479"/>
    </source>
</evidence>
<name>A0A914VYF1_9BILA</name>
<sequence length="544" mass="62587">MPKLVFYCCLLLAASNWPIRIAWGAAVQCETECRALVRPKGTNSTFSPVNCSLQLDTPTCKNTYHKYTFDRPCTDAELDMRISPRPWHKPETNIESHVLLNLTMVVHKRVLAAFLELECLHAPNADDTYCHDQRRPDWDRMIWPCRLFDLHEVPDDDQTELHVPIRLAYNCFRIYGLSQYAFNVSLVPQMCRSTFLVTIPDQYRLHPEMTKHPSDDGEVDWSDWSPLLILDTNPSDGIWVRFAAPPAEMFVKKLTAHLFRKTTPTGSFETVSIESITLPDTGIKFENVASGSYVLFLYVERHDCSLHCEGDSRCRICPHTSLNFTLTENRYTTQWHTWNVFVSVVKYVAFAAMGILVLMAMVIVGLILYMRHRKNIIARTVEEVELTWRPKVLLIYSDDCAQHSAVIAELGRFLEVNANAHVYLDQWALSNTASSPNEWMLRSLETCDFYVVVLSAGTKKVFEGHPLLRRRHFPDLFHLGVTGVMQELLRECRLRPPHSTEVLRKYLWVSFDYSSAECIEPFLTRLPCTQLVFPSDLVALIGHL</sequence>
<dbReference type="Gene3D" id="3.40.50.11530">
    <property type="match status" value="1"/>
</dbReference>
<keyword evidence="3 9" id="KW-0732">Signal</keyword>
<dbReference type="AlphaFoldDB" id="A0A914VYF1"/>
<proteinExistence type="predicted"/>
<keyword evidence="4 8" id="KW-1133">Transmembrane helix</keyword>
<dbReference type="InterPro" id="IPR013568">
    <property type="entry name" value="SEFIR_dom"/>
</dbReference>
<feature type="transmembrane region" description="Helical" evidence="8">
    <location>
        <begin position="347"/>
        <end position="369"/>
    </location>
</feature>
<comment type="subcellular location">
    <subcellularLocation>
        <location evidence="1">Membrane</location>
        <topology evidence="1">Single-pass type I membrane protein</topology>
    </subcellularLocation>
</comment>
<evidence type="ECO:0000256" key="4">
    <source>
        <dbReference type="ARBA" id="ARBA00022989"/>
    </source>
</evidence>
<evidence type="ECO:0000256" key="3">
    <source>
        <dbReference type="ARBA" id="ARBA00022729"/>
    </source>
</evidence>
<dbReference type="Pfam" id="PF08357">
    <property type="entry name" value="SEFIR"/>
    <property type="match status" value="1"/>
</dbReference>
<keyword evidence="5 8" id="KW-0472">Membrane</keyword>
<evidence type="ECO:0000256" key="9">
    <source>
        <dbReference type="SAM" id="SignalP"/>
    </source>
</evidence>
<evidence type="ECO:0000313" key="11">
    <source>
        <dbReference type="Proteomes" id="UP000887566"/>
    </source>
</evidence>
<dbReference type="Proteomes" id="UP000887566">
    <property type="component" value="Unplaced"/>
</dbReference>
<evidence type="ECO:0000256" key="6">
    <source>
        <dbReference type="ARBA" id="ARBA00023170"/>
    </source>
</evidence>
<evidence type="ECO:0000256" key="7">
    <source>
        <dbReference type="ARBA" id="ARBA00023180"/>
    </source>
</evidence>
<keyword evidence="6" id="KW-0675">Receptor</keyword>
<dbReference type="PANTHER" id="PTHR15583:SF7">
    <property type="entry name" value="INTERLEUKIN CYTOKINE RECEPTOR-RELATED PROTEIN 2"/>
    <property type="match status" value="1"/>
</dbReference>
<evidence type="ECO:0000313" key="12">
    <source>
        <dbReference type="WBParaSite" id="PSAMB.scaffold281size59450.g4084.t1"/>
    </source>
</evidence>
<reference evidence="12" key="1">
    <citation type="submission" date="2022-11" db="UniProtKB">
        <authorList>
            <consortium name="WormBaseParasite"/>
        </authorList>
    </citation>
    <scope>IDENTIFICATION</scope>
</reference>